<dbReference type="AlphaFoldDB" id="A0A644Y6I6"/>
<gene>
    <name evidence="1" type="ORF">SDC9_68244</name>
</gene>
<sequence length="129" mass="15091">MDGGQRVANHEKTGGAVAALKSEFFEKRLLDGRIFQPLHRGDLFSNRLHRQHQAGFDRPPVYQNRTRPAVPVFTARLRSRQSQLTTQRFQQDIGGRYDHIFKFIVYVQLNDAFFFQTVHLMRPSLCPEY</sequence>
<proteinExistence type="predicted"/>
<name>A0A644Y6I6_9ZZZZ</name>
<evidence type="ECO:0000313" key="1">
    <source>
        <dbReference type="EMBL" id="MPM21794.1"/>
    </source>
</evidence>
<accession>A0A644Y6I6</accession>
<comment type="caution">
    <text evidence="1">The sequence shown here is derived from an EMBL/GenBank/DDBJ whole genome shotgun (WGS) entry which is preliminary data.</text>
</comment>
<organism evidence="1">
    <name type="scientific">bioreactor metagenome</name>
    <dbReference type="NCBI Taxonomy" id="1076179"/>
    <lineage>
        <taxon>unclassified sequences</taxon>
        <taxon>metagenomes</taxon>
        <taxon>ecological metagenomes</taxon>
    </lineage>
</organism>
<protein>
    <submittedName>
        <fullName evidence="1">Uncharacterized protein</fullName>
    </submittedName>
</protein>
<dbReference type="EMBL" id="VSSQ01003668">
    <property type="protein sequence ID" value="MPM21794.1"/>
    <property type="molecule type" value="Genomic_DNA"/>
</dbReference>
<reference evidence="1" key="1">
    <citation type="submission" date="2019-08" db="EMBL/GenBank/DDBJ databases">
        <authorList>
            <person name="Kucharzyk K."/>
            <person name="Murdoch R.W."/>
            <person name="Higgins S."/>
            <person name="Loffler F."/>
        </authorList>
    </citation>
    <scope>NUCLEOTIDE SEQUENCE</scope>
</reference>